<evidence type="ECO:0000256" key="3">
    <source>
        <dbReference type="ARBA" id="ARBA00022722"/>
    </source>
</evidence>
<dbReference type="SUPFAM" id="SSF53098">
    <property type="entry name" value="Ribonuclease H-like"/>
    <property type="match status" value="1"/>
</dbReference>
<reference evidence="9" key="1">
    <citation type="journal article" date="2019" name="Sci. Rep.">
        <title>Draft genome of Tanacetum cinerariifolium, the natural source of mosquito coil.</title>
        <authorList>
            <person name="Yamashiro T."/>
            <person name="Shiraishi A."/>
            <person name="Satake H."/>
            <person name="Nakayama K."/>
        </authorList>
    </citation>
    <scope>NUCLEOTIDE SEQUENCE</scope>
</reference>
<dbReference type="EMBL" id="BKCJ010000977">
    <property type="protein sequence ID" value="GEU37821.1"/>
    <property type="molecule type" value="Genomic_DNA"/>
</dbReference>
<dbReference type="Gene3D" id="3.30.420.10">
    <property type="entry name" value="Ribonuclease H-like superfamily/Ribonuclease H"/>
    <property type="match status" value="1"/>
</dbReference>
<accession>A0A6L2JL91</accession>
<keyword evidence="3" id="KW-0540">Nuclease</keyword>
<dbReference type="Pfam" id="PF17921">
    <property type="entry name" value="Integrase_H2C2"/>
    <property type="match status" value="1"/>
</dbReference>
<feature type="region of interest" description="Disordered" evidence="7">
    <location>
        <begin position="277"/>
        <end position="307"/>
    </location>
</feature>
<dbReference type="Gene3D" id="3.30.70.270">
    <property type="match status" value="2"/>
</dbReference>
<dbReference type="GO" id="GO:0004519">
    <property type="term" value="F:endonuclease activity"/>
    <property type="evidence" value="ECO:0007669"/>
    <property type="project" value="UniProtKB-KW"/>
</dbReference>
<dbReference type="InterPro" id="IPR041373">
    <property type="entry name" value="RT_RNaseH"/>
</dbReference>
<evidence type="ECO:0000256" key="4">
    <source>
        <dbReference type="ARBA" id="ARBA00022759"/>
    </source>
</evidence>
<evidence type="ECO:0000256" key="2">
    <source>
        <dbReference type="ARBA" id="ARBA00022695"/>
    </source>
</evidence>
<name>A0A6L2JL91_TANCI</name>
<feature type="domain" description="Integrase catalytic" evidence="8">
    <location>
        <begin position="931"/>
        <end position="1013"/>
    </location>
</feature>
<evidence type="ECO:0000256" key="7">
    <source>
        <dbReference type="SAM" id="MobiDB-lite"/>
    </source>
</evidence>
<evidence type="ECO:0000313" key="9">
    <source>
        <dbReference type="EMBL" id="GEU37821.1"/>
    </source>
</evidence>
<dbReference type="SUPFAM" id="SSF56672">
    <property type="entry name" value="DNA/RNA polymerases"/>
    <property type="match status" value="1"/>
</dbReference>
<protein>
    <submittedName>
        <fullName evidence="9">Reverse transcriptase domain-containing protein</fullName>
    </submittedName>
</protein>
<dbReference type="InterPro" id="IPR050951">
    <property type="entry name" value="Retrovirus_Pol_polyprotein"/>
</dbReference>
<gene>
    <name evidence="9" type="ORF">Tci_009799</name>
</gene>
<keyword evidence="4" id="KW-0255">Endonuclease</keyword>
<keyword evidence="6 9" id="KW-0695">RNA-directed DNA polymerase</keyword>
<dbReference type="PANTHER" id="PTHR37984">
    <property type="entry name" value="PROTEIN CBG26694"/>
    <property type="match status" value="1"/>
</dbReference>
<dbReference type="GO" id="GO:0003964">
    <property type="term" value="F:RNA-directed DNA polymerase activity"/>
    <property type="evidence" value="ECO:0007669"/>
    <property type="project" value="UniProtKB-KW"/>
</dbReference>
<dbReference type="PROSITE" id="PS50994">
    <property type="entry name" value="INTEGRASE"/>
    <property type="match status" value="1"/>
</dbReference>
<organism evidence="9">
    <name type="scientific">Tanacetum cinerariifolium</name>
    <name type="common">Dalmatian daisy</name>
    <name type="synonym">Chrysanthemum cinerariifolium</name>
    <dbReference type="NCBI Taxonomy" id="118510"/>
    <lineage>
        <taxon>Eukaryota</taxon>
        <taxon>Viridiplantae</taxon>
        <taxon>Streptophyta</taxon>
        <taxon>Embryophyta</taxon>
        <taxon>Tracheophyta</taxon>
        <taxon>Spermatophyta</taxon>
        <taxon>Magnoliopsida</taxon>
        <taxon>eudicotyledons</taxon>
        <taxon>Gunneridae</taxon>
        <taxon>Pentapetalae</taxon>
        <taxon>asterids</taxon>
        <taxon>campanulids</taxon>
        <taxon>Asterales</taxon>
        <taxon>Asteraceae</taxon>
        <taxon>Asteroideae</taxon>
        <taxon>Anthemideae</taxon>
        <taxon>Anthemidinae</taxon>
        <taxon>Tanacetum</taxon>
    </lineage>
</organism>
<sequence length="1133" mass="128810">MAAEGNDDLTVPDLWTMEELCQPSLNGRGRPIALIAIQATNFGLKNDMIQQVQNSCQFHGLPGDDAKKHLDKFLDVTQSIKVNGVTDDTLSLKAEMEEINKIFMRVLKVNQQVKAVTPNYETCGGPHSYNDCPAAVGQTQNVYAAGAYQGASHGQNPPPAYQAPGYQAPVHQPPIPQPQVVTTNKFANFIKANDAILKNMQTNMTSLTNSNLELKNMFGQFMKMNTASSSGSGTLPGNTITNLKEYLKVITTRSGTAYQGPTNPTTSSLPRVVERETEVTKDMVPPTNNESTKDVQPPKPSIPYPSRLHDQKLRDKANDQKEKFFQIFQDLNFNISFADALILMPKFGSTIKTLLTNKDKLSELARISLNEHCSTVLLKKLPENWGTPAKAMTFNLDHTSRYSANYNDMMANRIDVIDMACEEYSQEVLGFSDVIATLEDDPTSLEFDQSYFNPEGDILLLEAFLNDDPSLPPPNQGNYLPQVRKELKICKAKTDKSSIDEPPEVKLKDLHPHLEYAFLEGDDKLPVIIAKDLSDEEKTALITVLKSHKRAIAWKLSDIKGINSEFCTHKILMEEDFEPAVQHQRRVNPKIHDVIKKEVLKLLVAGLIYPIFDSPWMLKRCEDTNLCLNWEKSHFMVKEGIVLGHKISKNGIEVDKAKFNVIAKLPHPTTVKGTRSFLGHAGFYRQFIKDFSKIARPITRLLEKDTPFFFSKVCTVLGERQEKHFRPIHYASKTMTEAESNYTTTEKEMLAVVYAFEKFWSYLIMNKSIVYTDHSALKYLFPKKDSKARLLRWVLLLKSLNSRAESLAADHLSRLENPHQNVLDPKEINEKFPLETLNMVSFRDVKHYFWDDPVLFKINADQVIRRCVHGQEAIDILKACHNRPTEGHLGPNYTAKKVFDFGFYWPTIYRDAQDLVKSCDACQRQGKISQRDKMPQNSIQVYEIFDVWGIDFMGPFPSSRGNKYILVAVDYLSKWVKAKALPSNNARVVCKFLKSLFARFGTHVPSLVIMTVGDHHKVQLNEINKLYDQAYENSLIYKEKTKRLQDLKIKDCVFNIGDRVFLFNSRLKIFLGKLKTRWSGPFTITHVFPYGTVELSSTDGPNFKVNGHRLKHYFGEDIPKMVIPDLQTFPKDH</sequence>
<keyword evidence="1" id="KW-0808">Transferase</keyword>
<comment type="caution">
    <text evidence="9">The sequence shown here is derived from an EMBL/GenBank/DDBJ whole genome shotgun (WGS) entry which is preliminary data.</text>
</comment>
<evidence type="ECO:0000256" key="6">
    <source>
        <dbReference type="ARBA" id="ARBA00022918"/>
    </source>
</evidence>
<evidence type="ECO:0000256" key="5">
    <source>
        <dbReference type="ARBA" id="ARBA00022801"/>
    </source>
</evidence>
<dbReference type="CDD" id="cd09274">
    <property type="entry name" value="RNase_HI_RT_Ty3"/>
    <property type="match status" value="1"/>
</dbReference>
<dbReference type="PANTHER" id="PTHR37984:SF5">
    <property type="entry name" value="PROTEIN NYNRIN-LIKE"/>
    <property type="match status" value="1"/>
</dbReference>
<evidence type="ECO:0000256" key="1">
    <source>
        <dbReference type="ARBA" id="ARBA00022679"/>
    </source>
</evidence>
<dbReference type="GO" id="GO:0003676">
    <property type="term" value="F:nucleic acid binding"/>
    <property type="evidence" value="ECO:0007669"/>
    <property type="project" value="InterPro"/>
</dbReference>
<dbReference type="Gene3D" id="3.10.10.10">
    <property type="entry name" value="HIV Type 1 Reverse Transcriptase, subunit A, domain 1"/>
    <property type="match status" value="1"/>
</dbReference>
<keyword evidence="2" id="KW-0548">Nucleotidyltransferase</keyword>
<dbReference type="Pfam" id="PF17917">
    <property type="entry name" value="RT_RNaseH"/>
    <property type="match status" value="1"/>
</dbReference>
<dbReference type="InterPro" id="IPR012337">
    <property type="entry name" value="RNaseH-like_sf"/>
</dbReference>
<evidence type="ECO:0000259" key="8">
    <source>
        <dbReference type="PROSITE" id="PS50994"/>
    </source>
</evidence>
<dbReference type="Gene3D" id="1.10.340.70">
    <property type="match status" value="1"/>
</dbReference>
<dbReference type="GO" id="GO:0015074">
    <property type="term" value="P:DNA integration"/>
    <property type="evidence" value="ECO:0007669"/>
    <property type="project" value="InterPro"/>
</dbReference>
<dbReference type="InterPro" id="IPR043502">
    <property type="entry name" value="DNA/RNA_pol_sf"/>
</dbReference>
<proteinExistence type="predicted"/>
<dbReference type="GO" id="GO:0016787">
    <property type="term" value="F:hydrolase activity"/>
    <property type="evidence" value="ECO:0007669"/>
    <property type="project" value="UniProtKB-KW"/>
</dbReference>
<dbReference type="InterPro" id="IPR041588">
    <property type="entry name" value="Integrase_H2C2"/>
</dbReference>
<dbReference type="InterPro" id="IPR001584">
    <property type="entry name" value="Integrase_cat-core"/>
</dbReference>
<dbReference type="AlphaFoldDB" id="A0A6L2JL91"/>
<dbReference type="InterPro" id="IPR043128">
    <property type="entry name" value="Rev_trsase/Diguanyl_cyclase"/>
</dbReference>
<keyword evidence="5" id="KW-0378">Hydrolase</keyword>
<dbReference type="InterPro" id="IPR036397">
    <property type="entry name" value="RNaseH_sf"/>
</dbReference>